<dbReference type="RefSeq" id="WP_106588391.1">
    <property type="nucleotide sequence ID" value="NZ_PYAV01000005.1"/>
</dbReference>
<keyword evidence="4" id="KW-1185">Reference proteome</keyword>
<dbReference type="SUPFAM" id="SSF52821">
    <property type="entry name" value="Rhodanese/Cell cycle control phosphatase"/>
    <property type="match status" value="1"/>
</dbReference>
<dbReference type="Pfam" id="PF00581">
    <property type="entry name" value="Rhodanese"/>
    <property type="match status" value="1"/>
</dbReference>
<dbReference type="CDD" id="cd07724">
    <property type="entry name" value="POD-like_MBL-fold"/>
    <property type="match status" value="1"/>
</dbReference>
<dbReference type="OrthoDB" id="9784009at2"/>
<dbReference type="GO" id="GO:0016787">
    <property type="term" value="F:hydrolase activity"/>
    <property type="evidence" value="ECO:0007669"/>
    <property type="project" value="UniProtKB-KW"/>
</dbReference>
<evidence type="ECO:0000259" key="2">
    <source>
        <dbReference type="PROSITE" id="PS50206"/>
    </source>
</evidence>
<dbReference type="AlphaFoldDB" id="A0A2P8HLH5"/>
<dbReference type="InterPro" id="IPR044528">
    <property type="entry name" value="POD-like_MBL-fold"/>
</dbReference>
<dbReference type="SUPFAM" id="SSF56281">
    <property type="entry name" value="Metallo-hydrolase/oxidoreductase"/>
    <property type="match status" value="1"/>
</dbReference>
<dbReference type="FunFam" id="3.40.250.10:FF:000040">
    <property type="entry name" value="Zn-dependent hydroxyacylglutathione hydrolase"/>
    <property type="match status" value="1"/>
</dbReference>
<sequence>MIEKMSAKQVAQKVIAKENLFILDVRNEDAYEDWKIEGPSIESMNKPYFEMLDGVEEVVGDIPAEQDVLVACAKEGSSMFVAEQLAEALDRTVYYLEGGMKTWSEHLEPVHVGDLEGGGSVYQFVRLGKGCLTYMIKSGNEAAIIDPLRMVNHYEDFAEELNVEVLHLIDTHLHADHISGGRRLAEKHGGTYHLPPKDAGEVQFHYEPLEDGKVITFGADQVKIRAFYSPGHTIGSTSLIVNETYLFTGDILFIDSIGRPDLAGLAEDWVGDLRETLYDRYKQLDQNLMVLPAHFAKMKELDEKGRVFATLGELYQENHGLQIEDEGEFRRVVTENLPPQPNSYQEIRETNMGKREPNEEEETEMEIGPNRCAVS</sequence>
<accession>A0A2P8HLH5</accession>
<feature type="compositionally biased region" description="Basic and acidic residues" evidence="1">
    <location>
        <begin position="346"/>
        <end position="357"/>
    </location>
</feature>
<dbReference type="SMART" id="SM00450">
    <property type="entry name" value="RHOD"/>
    <property type="match status" value="1"/>
</dbReference>
<feature type="region of interest" description="Disordered" evidence="1">
    <location>
        <begin position="337"/>
        <end position="375"/>
    </location>
</feature>
<dbReference type="GO" id="GO:0006749">
    <property type="term" value="P:glutathione metabolic process"/>
    <property type="evidence" value="ECO:0007669"/>
    <property type="project" value="InterPro"/>
</dbReference>
<dbReference type="InterPro" id="IPR001279">
    <property type="entry name" value="Metallo-B-lactamas"/>
</dbReference>
<organism evidence="3 4">
    <name type="scientific">Salsuginibacillus halophilus</name>
    <dbReference type="NCBI Taxonomy" id="517424"/>
    <lineage>
        <taxon>Bacteria</taxon>
        <taxon>Bacillati</taxon>
        <taxon>Bacillota</taxon>
        <taxon>Bacilli</taxon>
        <taxon>Bacillales</taxon>
        <taxon>Bacillaceae</taxon>
        <taxon>Salsuginibacillus</taxon>
    </lineage>
</organism>
<name>A0A2P8HLH5_9BACI</name>
<dbReference type="PANTHER" id="PTHR43084:SF7">
    <property type="entry name" value="BETA-LACTAMASE DOMAIN PROTEIN"/>
    <property type="match status" value="1"/>
</dbReference>
<evidence type="ECO:0000313" key="4">
    <source>
        <dbReference type="Proteomes" id="UP000242310"/>
    </source>
</evidence>
<evidence type="ECO:0000313" key="3">
    <source>
        <dbReference type="EMBL" id="PSL47075.1"/>
    </source>
</evidence>
<dbReference type="Gene3D" id="3.40.250.10">
    <property type="entry name" value="Rhodanese-like domain"/>
    <property type="match status" value="1"/>
</dbReference>
<dbReference type="Pfam" id="PF00753">
    <property type="entry name" value="Lactamase_B"/>
    <property type="match status" value="1"/>
</dbReference>
<dbReference type="InterPro" id="IPR036866">
    <property type="entry name" value="RibonucZ/Hydroxyglut_hydro"/>
</dbReference>
<reference evidence="3 4" key="1">
    <citation type="submission" date="2018-03" db="EMBL/GenBank/DDBJ databases">
        <title>Genomic Encyclopedia of Type Strains, Phase III (KMG-III): the genomes of soil and plant-associated and newly described type strains.</title>
        <authorList>
            <person name="Whitman W."/>
        </authorList>
    </citation>
    <scope>NUCLEOTIDE SEQUENCE [LARGE SCALE GENOMIC DNA]</scope>
    <source>
        <strain evidence="3 4">CGMCC 1.07653</strain>
    </source>
</reference>
<dbReference type="Proteomes" id="UP000242310">
    <property type="component" value="Unassembled WGS sequence"/>
</dbReference>
<dbReference type="SMART" id="SM00849">
    <property type="entry name" value="Lactamase_B"/>
    <property type="match status" value="1"/>
</dbReference>
<dbReference type="GO" id="GO:0070813">
    <property type="term" value="P:hydrogen sulfide metabolic process"/>
    <property type="evidence" value="ECO:0007669"/>
    <property type="project" value="TreeGrafter"/>
</dbReference>
<feature type="domain" description="Rhodanese" evidence="2">
    <location>
        <begin position="16"/>
        <end position="112"/>
    </location>
</feature>
<evidence type="ECO:0000256" key="1">
    <source>
        <dbReference type="SAM" id="MobiDB-lite"/>
    </source>
</evidence>
<comment type="caution">
    <text evidence="3">The sequence shown here is derived from an EMBL/GenBank/DDBJ whole genome shotgun (WGS) entry which is preliminary data.</text>
</comment>
<protein>
    <submittedName>
        <fullName evidence="3">Glyoxylase-like metal-dependent hydrolase (Beta-lactamase superfamily II)</fullName>
    </submittedName>
</protein>
<dbReference type="InterPro" id="IPR036873">
    <property type="entry name" value="Rhodanese-like_dom_sf"/>
</dbReference>
<proteinExistence type="predicted"/>
<dbReference type="EMBL" id="PYAV01000005">
    <property type="protein sequence ID" value="PSL47075.1"/>
    <property type="molecule type" value="Genomic_DNA"/>
</dbReference>
<dbReference type="PROSITE" id="PS50206">
    <property type="entry name" value="RHODANESE_3"/>
    <property type="match status" value="1"/>
</dbReference>
<dbReference type="InterPro" id="IPR001763">
    <property type="entry name" value="Rhodanese-like_dom"/>
</dbReference>
<dbReference type="GO" id="GO:0050313">
    <property type="term" value="F:sulfur dioxygenase activity"/>
    <property type="evidence" value="ECO:0007669"/>
    <property type="project" value="InterPro"/>
</dbReference>
<gene>
    <name evidence="3" type="ORF">B0H94_105231</name>
</gene>
<dbReference type="PANTHER" id="PTHR43084">
    <property type="entry name" value="PERSULFIDE DIOXYGENASE ETHE1"/>
    <property type="match status" value="1"/>
</dbReference>
<dbReference type="Gene3D" id="3.60.15.10">
    <property type="entry name" value="Ribonuclease Z/Hydroxyacylglutathione hydrolase-like"/>
    <property type="match status" value="1"/>
</dbReference>
<dbReference type="InterPro" id="IPR051682">
    <property type="entry name" value="Mito_Persulfide_Diox"/>
</dbReference>
<keyword evidence="3" id="KW-0378">Hydrolase</keyword>